<accession>A0ABR0NJ10</accession>
<proteinExistence type="predicted"/>
<reference evidence="1 2" key="1">
    <citation type="submission" date="2023-03" db="EMBL/GenBank/DDBJ databases">
        <title>WGS of Gossypium arboreum.</title>
        <authorList>
            <person name="Yu D."/>
        </authorList>
    </citation>
    <scope>NUCLEOTIDE SEQUENCE [LARGE SCALE GENOMIC DNA]</scope>
    <source>
        <tissue evidence="1">Leaf</tissue>
    </source>
</reference>
<evidence type="ECO:0000313" key="1">
    <source>
        <dbReference type="EMBL" id="KAK5795008.1"/>
    </source>
</evidence>
<protein>
    <submittedName>
        <fullName evidence="1">Uncharacterized protein</fullName>
    </submittedName>
</protein>
<dbReference type="Proteomes" id="UP001358586">
    <property type="component" value="Chromosome 10"/>
</dbReference>
<gene>
    <name evidence="1" type="ORF">PVK06_036262</name>
</gene>
<evidence type="ECO:0000313" key="2">
    <source>
        <dbReference type="Proteomes" id="UP001358586"/>
    </source>
</evidence>
<name>A0ABR0NJ10_GOSAR</name>
<sequence>MVHRIDSAAVNRGFDSIDKEKNNKVKVDLSRYVEGMSLKATDDVSENRKIVSKSSVTGNESMGREIEVIVEEDMHCKKLLDIGPTNYDQPTVGISMVMEDIIQAIETSSQQNKP</sequence>
<organism evidence="1 2">
    <name type="scientific">Gossypium arboreum</name>
    <name type="common">Tree cotton</name>
    <name type="synonym">Gossypium nanking</name>
    <dbReference type="NCBI Taxonomy" id="29729"/>
    <lineage>
        <taxon>Eukaryota</taxon>
        <taxon>Viridiplantae</taxon>
        <taxon>Streptophyta</taxon>
        <taxon>Embryophyta</taxon>
        <taxon>Tracheophyta</taxon>
        <taxon>Spermatophyta</taxon>
        <taxon>Magnoliopsida</taxon>
        <taxon>eudicotyledons</taxon>
        <taxon>Gunneridae</taxon>
        <taxon>Pentapetalae</taxon>
        <taxon>rosids</taxon>
        <taxon>malvids</taxon>
        <taxon>Malvales</taxon>
        <taxon>Malvaceae</taxon>
        <taxon>Malvoideae</taxon>
        <taxon>Gossypium</taxon>
    </lineage>
</organism>
<keyword evidence="2" id="KW-1185">Reference proteome</keyword>
<comment type="caution">
    <text evidence="1">The sequence shown here is derived from an EMBL/GenBank/DDBJ whole genome shotgun (WGS) entry which is preliminary data.</text>
</comment>
<dbReference type="EMBL" id="JARKNE010000010">
    <property type="protein sequence ID" value="KAK5795008.1"/>
    <property type="molecule type" value="Genomic_DNA"/>
</dbReference>